<keyword evidence="4" id="KW-0560">Oxidoreductase</keyword>
<sequence length="387" mass="43379">MPDYSRRIDCAIDDSATIVEKIKQQRSDDAALSSTLPPEAYNSDAFFSHEMEKIYRGDWVFAGHISQIPNVGDYFTLDIVNEPLVVTRGPDGVSVMSAVCLHRWAPIVTGSGNAKALVCPFHNWTYDLGGNLIGTPYMNQAAEFDRKQCKLPRIRHEIFHGLIFITFSDQVESIAQRLKPLNAMFDKYQVAELDTAYTLDYDCPFNWKMAVETFMECYHHSAVHRTTLEDSFPGRLSYIGEDGPGWTLCHQPLRKNGELSEVLTEGLIPLSGFSEQDMRQIDLMLVYPSCLIGLNPDRLSISQLLPIDKHMTVWHRLVLVSKDSSAQPGFADTAAAMKASSLSIIDEDLAINAAQQRGSLSRLAAPGRLGHLETTVWHLANYIRTRI</sequence>
<dbReference type="PROSITE" id="PS51296">
    <property type="entry name" value="RIESKE"/>
    <property type="match status" value="1"/>
</dbReference>
<dbReference type="Gene3D" id="3.90.380.10">
    <property type="entry name" value="Naphthalene 1,2-dioxygenase Alpha Subunit, Chain A, domain 1"/>
    <property type="match status" value="2"/>
</dbReference>
<evidence type="ECO:0000259" key="7">
    <source>
        <dbReference type="PROSITE" id="PS51296"/>
    </source>
</evidence>
<dbReference type="InterPro" id="IPR036922">
    <property type="entry name" value="Rieske_2Fe-2S_sf"/>
</dbReference>
<name>A0A845SLV6_9GAMM</name>
<dbReference type="InterPro" id="IPR015879">
    <property type="entry name" value="Ring_hydroxy_dOase_asu_C_dom"/>
</dbReference>
<dbReference type="Proteomes" id="UP000461443">
    <property type="component" value="Unassembled WGS sequence"/>
</dbReference>
<keyword evidence="2" id="KW-0001">2Fe-2S</keyword>
<feature type="domain" description="Rieske" evidence="7">
    <location>
        <begin position="59"/>
        <end position="165"/>
    </location>
</feature>
<keyword evidence="5" id="KW-0408">Iron</keyword>
<evidence type="ECO:0000256" key="1">
    <source>
        <dbReference type="ARBA" id="ARBA00001962"/>
    </source>
</evidence>
<proteinExistence type="predicted"/>
<dbReference type="InterPro" id="IPR017941">
    <property type="entry name" value="Rieske_2Fe-2S"/>
</dbReference>
<dbReference type="PRINTS" id="PR00090">
    <property type="entry name" value="RNGDIOXGNASE"/>
</dbReference>
<dbReference type="Gene3D" id="2.102.10.10">
    <property type="entry name" value="Rieske [2Fe-2S] iron-sulphur domain"/>
    <property type="match status" value="1"/>
</dbReference>
<dbReference type="SUPFAM" id="SSF50022">
    <property type="entry name" value="ISP domain"/>
    <property type="match status" value="1"/>
</dbReference>
<evidence type="ECO:0000256" key="3">
    <source>
        <dbReference type="ARBA" id="ARBA00022723"/>
    </source>
</evidence>
<dbReference type="PANTHER" id="PTHR43756:SF5">
    <property type="entry name" value="CHOLINE MONOOXYGENASE, CHLOROPLASTIC"/>
    <property type="match status" value="1"/>
</dbReference>
<dbReference type="AlphaFoldDB" id="A0A845SLV6"/>
<dbReference type="GO" id="GO:0016491">
    <property type="term" value="F:oxidoreductase activity"/>
    <property type="evidence" value="ECO:0007669"/>
    <property type="project" value="UniProtKB-KW"/>
</dbReference>
<dbReference type="SUPFAM" id="SSF55961">
    <property type="entry name" value="Bet v1-like"/>
    <property type="match status" value="1"/>
</dbReference>
<gene>
    <name evidence="8" type="ORF">GRH90_14565</name>
</gene>
<organism evidence="8 9">
    <name type="scientific">Acerihabitans arboris</name>
    <dbReference type="NCBI Taxonomy" id="2691583"/>
    <lineage>
        <taxon>Bacteria</taxon>
        <taxon>Pseudomonadati</taxon>
        <taxon>Pseudomonadota</taxon>
        <taxon>Gammaproteobacteria</taxon>
        <taxon>Enterobacterales</taxon>
        <taxon>Pectobacteriaceae</taxon>
        <taxon>Acerihabitans</taxon>
    </lineage>
</organism>
<dbReference type="GO" id="GO:0051537">
    <property type="term" value="F:2 iron, 2 sulfur cluster binding"/>
    <property type="evidence" value="ECO:0007669"/>
    <property type="project" value="UniProtKB-KW"/>
</dbReference>
<evidence type="ECO:0000256" key="6">
    <source>
        <dbReference type="ARBA" id="ARBA00023014"/>
    </source>
</evidence>
<dbReference type="EMBL" id="WUBS01000010">
    <property type="protein sequence ID" value="NDL63966.1"/>
    <property type="molecule type" value="Genomic_DNA"/>
</dbReference>
<dbReference type="RefSeq" id="WP_162366689.1">
    <property type="nucleotide sequence ID" value="NZ_WUBS01000010.1"/>
</dbReference>
<evidence type="ECO:0000256" key="5">
    <source>
        <dbReference type="ARBA" id="ARBA00023004"/>
    </source>
</evidence>
<keyword evidence="6" id="KW-0411">Iron-sulfur</keyword>
<evidence type="ECO:0000313" key="9">
    <source>
        <dbReference type="Proteomes" id="UP000461443"/>
    </source>
</evidence>
<dbReference type="PANTHER" id="PTHR43756">
    <property type="entry name" value="CHOLINE MONOOXYGENASE, CHLOROPLASTIC"/>
    <property type="match status" value="1"/>
</dbReference>
<reference evidence="8 9" key="1">
    <citation type="submission" date="2019-12" db="EMBL/GenBank/DDBJ databases">
        <authorList>
            <person name="Lee S.D."/>
        </authorList>
    </citation>
    <scope>NUCLEOTIDE SEQUENCE [LARGE SCALE GENOMIC DNA]</scope>
    <source>
        <strain evidence="8 9">SAP-6</strain>
    </source>
</reference>
<dbReference type="Pfam" id="PF00848">
    <property type="entry name" value="Ring_hydroxyl_A"/>
    <property type="match status" value="1"/>
</dbReference>
<evidence type="ECO:0000256" key="4">
    <source>
        <dbReference type="ARBA" id="ARBA00023002"/>
    </source>
</evidence>
<accession>A0A845SLV6</accession>
<evidence type="ECO:0000313" key="8">
    <source>
        <dbReference type="EMBL" id="NDL63966.1"/>
    </source>
</evidence>
<evidence type="ECO:0000256" key="2">
    <source>
        <dbReference type="ARBA" id="ARBA00022714"/>
    </source>
</evidence>
<comment type="cofactor">
    <cofactor evidence="1">
        <name>Fe cation</name>
        <dbReference type="ChEBI" id="CHEBI:24875"/>
    </cofactor>
</comment>
<keyword evidence="3" id="KW-0479">Metal-binding</keyword>
<dbReference type="Pfam" id="PF00355">
    <property type="entry name" value="Rieske"/>
    <property type="match status" value="1"/>
</dbReference>
<dbReference type="InterPro" id="IPR001663">
    <property type="entry name" value="Rng_hydr_dOase-A"/>
</dbReference>
<protein>
    <submittedName>
        <fullName evidence="8">Rieske 2Fe-2S domain-containing protein</fullName>
    </submittedName>
</protein>
<dbReference type="CDD" id="cd03469">
    <property type="entry name" value="Rieske_RO_Alpha_N"/>
    <property type="match status" value="1"/>
</dbReference>
<keyword evidence="9" id="KW-1185">Reference proteome</keyword>
<reference evidence="8 9" key="2">
    <citation type="submission" date="2020-02" db="EMBL/GenBank/DDBJ databases">
        <title>The new genus of Enterobacteriales.</title>
        <authorList>
            <person name="Kim I.S."/>
        </authorList>
    </citation>
    <scope>NUCLEOTIDE SEQUENCE [LARGE SCALE GENOMIC DNA]</scope>
    <source>
        <strain evidence="8 9">SAP-6</strain>
    </source>
</reference>
<comment type="caution">
    <text evidence="8">The sequence shown here is derived from an EMBL/GenBank/DDBJ whole genome shotgun (WGS) entry which is preliminary data.</text>
</comment>
<dbReference type="GO" id="GO:0005506">
    <property type="term" value="F:iron ion binding"/>
    <property type="evidence" value="ECO:0007669"/>
    <property type="project" value="InterPro"/>
</dbReference>